<protein>
    <recommendedName>
        <fullName evidence="1">Dirigent protein</fullName>
    </recommendedName>
</protein>
<dbReference type="Pfam" id="PF03018">
    <property type="entry name" value="Dirigent"/>
    <property type="match status" value="1"/>
</dbReference>
<comment type="function">
    <text evidence="1">Dirigent proteins impart stereoselectivity on the phenoxy radical-coupling reaction, yielding optically active lignans from two molecules of coniferyl alcohol in the biosynthesis of lignans, flavonolignans, and alkaloids and thus plays a central role in plant secondary metabolism.</text>
</comment>
<organism evidence="2">
    <name type="scientific">Nymphaea colorata</name>
    <name type="common">pocket water lily</name>
    <dbReference type="NCBI Taxonomy" id="210225"/>
    <lineage>
        <taxon>Eukaryota</taxon>
        <taxon>Viridiplantae</taxon>
        <taxon>Streptophyta</taxon>
        <taxon>Embryophyta</taxon>
        <taxon>Tracheophyta</taxon>
        <taxon>Spermatophyta</taxon>
        <taxon>Magnoliopsida</taxon>
        <taxon>Nymphaeales</taxon>
        <taxon>Nymphaeaceae</taxon>
        <taxon>Nymphaea</taxon>
    </lineage>
</organism>
<evidence type="ECO:0000313" key="2">
    <source>
        <dbReference type="EMBL" id="VVW58373.1"/>
    </source>
</evidence>
<reference evidence="2" key="1">
    <citation type="submission" date="2019-09" db="EMBL/GenBank/DDBJ databases">
        <authorList>
            <person name="Zhang L."/>
        </authorList>
    </citation>
    <scope>NUCLEOTIDE SEQUENCE</scope>
</reference>
<dbReference type="EMBL" id="LR721785">
    <property type="protein sequence ID" value="VVW58373.1"/>
    <property type="molecule type" value="Genomic_DNA"/>
</dbReference>
<dbReference type="Gramene" id="NC7G0246210.1">
    <property type="protein sequence ID" value="NC7G0246210.1:cds"/>
    <property type="gene ID" value="NC7G0246210"/>
</dbReference>
<keyword evidence="1" id="KW-0964">Secreted</keyword>
<evidence type="ECO:0000256" key="1">
    <source>
        <dbReference type="RuleBase" id="RU363099"/>
    </source>
</evidence>
<comment type="subunit">
    <text evidence="1">Homodimer.</text>
</comment>
<sequence>MAKTNIVCYMHDLLTGKNVTAVPVTATANSTGFGTIVAIDDAETKGPNGRSAVVQGSRYLHSFCVGQFRLPPHVLGCIGPHRHPILSPMTILAFELQERTRL</sequence>
<dbReference type="AlphaFoldDB" id="A0A5K1F1A3"/>
<dbReference type="InterPro" id="IPR004265">
    <property type="entry name" value="Dirigent"/>
</dbReference>
<comment type="subcellular location">
    <subcellularLocation>
        <location evidence="1">Secreted</location>
        <location evidence="1">Extracellular space</location>
        <location evidence="1">Apoplast</location>
    </subcellularLocation>
</comment>
<accession>A0A5K1F1A3</accession>
<gene>
    <name evidence="2" type="ORF">NYM_LOCUS23427</name>
</gene>
<keyword evidence="1" id="KW-0052">Apoplast</keyword>
<dbReference type="GO" id="GO:0048046">
    <property type="term" value="C:apoplast"/>
    <property type="evidence" value="ECO:0007669"/>
    <property type="project" value="UniProtKB-SubCell"/>
</dbReference>
<proteinExistence type="inferred from homology"/>
<comment type="similarity">
    <text evidence="1">Belongs to the plant dirigent protein family.</text>
</comment>
<name>A0A5K1F1A3_9MAGN</name>